<dbReference type="AlphaFoldDB" id="A0A7W8HHH4"/>
<dbReference type="EMBL" id="JACHGB010000004">
    <property type="protein sequence ID" value="MBB5272147.1"/>
    <property type="molecule type" value="Genomic_DNA"/>
</dbReference>
<dbReference type="PANTHER" id="PTHR10173">
    <property type="entry name" value="METHIONINE SULFOXIDE REDUCTASE"/>
    <property type="match status" value="1"/>
</dbReference>
<evidence type="ECO:0000256" key="2">
    <source>
        <dbReference type="ARBA" id="ARBA00023002"/>
    </source>
</evidence>
<protein>
    <recommendedName>
        <fullName evidence="1">peptide-methionine (R)-S-oxide reductase</fullName>
        <ecNumber evidence="1">1.8.4.12</ecNumber>
    </recommendedName>
</protein>
<dbReference type="GO" id="GO:0006979">
    <property type="term" value="P:response to oxidative stress"/>
    <property type="evidence" value="ECO:0007669"/>
    <property type="project" value="InterPro"/>
</dbReference>
<keyword evidence="6" id="KW-1185">Reference proteome</keyword>
<proteinExistence type="predicted"/>
<comment type="caution">
    <text evidence="5">The sequence shown here is derived from an EMBL/GenBank/DDBJ whole genome shotgun (WGS) entry which is preliminary data.</text>
</comment>
<dbReference type="Gene3D" id="2.170.150.20">
    <property type="entry name" value="Peptide methionine sulfoxide reductase"/>
    <property type="match status" value="1"/>
</dbReference>
<dbReference type="GO" id="GO:0033743">
    <property type="term" value="F:peptide-methionine (R)-S-oxide reductase activity"/>
    <property type="evidence" value="ECO:0007669"/>
    <property type="project" value="UniProtKB-EC"/>
</dbReference>
<dbReference type="InterPro" id="IPR002579">
    <property type="entry name" value="Met_Sox_Rdtase_MsrB_dom"/>
</dbReference>
<dbReference type="Proteomes" id="UP000532440">
    <property type="component" value="Unassembled WGS sequence"/>
</dbReference>
<name>A0A7W8HHH4_9BURK</name>
<sequence>MNPQEEKVEKIEKVEKVEKSDAEWLARLGHAAYRVLRHEDTERPYSSPLNGEHRPGTYVCAGCGQALFRSDAKFDAGCGWPSFSKALPGTFETKVDHLLLVPRVEYHCTRCGGHHGHVFQDGPEPTGLRYCNNGLALAFVPD</sequence>
<feature type="domain" description="MsrB" evidence="4">
    <location>
        <begin position="21"/>
        <end position="142"/>
    </location>
</feature>
<comment type="catalytic activity">
    <reaction evidence="3">
        <text>L-methionyl-[protein] + [thioredoxin]-disulfide + H2O = L-methionyl-(R)-S-oxide-[protein] + [thioredoxin]-dithiol</text>
        <dbReference type="Rhea" id="RHEA:24164"/>
        <dbReference type="Rhea" id="RHEA-COMP:10698"/>
        <dbReference type="Rhea" id="RHEA-COMP:10700"/>
        <dbReference type="Rhea" id="RHEA-COMP:12313"/>
        <dbReference type="Rhea" id="RHEA-COMP:12314"/>
        <dbReference type="ChEBI" id="CHEBI:15377"/>
        <dbReference type="ChEBI" id="CHEBI:16044"/>
        <dbReference type="ChEBI" id="CHEBI:29950"/>
        <dbReference type="ChEBI" id="CHEBI:45764"/>
        <dbReference type="ChEBI" id="CHEBI:50058"/>
        <dbReference type="EC" id="1.8.4.12"/>
    </reaction>
</comment>
<dbReference type="GO" id="GO:0005737">
    <property type="term" value="C:cytoplasm"/>
    <property type="evidence" value="ECO:0007669"/>
    <property type="project" value="TreeGrafter"/>
</dbReference>
<dbReference type="PROSITE" id="PS51790">
    <property type="entry name" value="MSRB"/>
    <property type="match status" value="1"/>
</dbReference>
<dbReference type="SUPFAM" id="SSF51316">
    <property type="entry name" value="Mss4-like"/>
    <property type="match status" value="1"/>
</dbReference>
<dbReference type="PANTHER" id="PTHR10173:SF57">
    <property type="entry name" value="PEPTIDE-METHIONINE (R)-S-OXIDE REDUCTASE"/>
    <property type="match status" value="1"/>
</dbReference>
<dbReference type="EC" id="1.8.4.12" evidence="1"/>
<dbReference type="Pfam" id="PF01641">
    <property type="entry name" value="SelR"/>
    <property type="match status" value="1"/>
</dbReference>
<organism evidence="5 6">
    <name type="scientific">Quisquiliibacterium transsilvanicum</name>
    <dbReference type="NCBI Taxonomy" id="1549638"/>
    <lineage>
        <taxon>Bacteria</taxon>
        <taxon>Pseudomonadati</taxon>
        <taxon>Pseudomonadota</taxon>
        <taxon>Betaproteobacteria</taxon>
        <taxon>Burkholderiales</taxon>
        <taxon>Burkholderiaceae</taxon>
        <taxon>Quisquiliibacterium</taxon>
    </lineage>
</organism>
<evidence type="ECO:0000256" key="3">
    <source>
        <dbReference type="ARBA" id="ARBA00048488"/>
    </source>
</evidence>
<dbReference type="InterPro" id="IPR011057">
    <property type="entry name" value="Mss4-like_sf"/>
</dbReference>
<accession>A0A7W8HHH4</accession>
<keyword evidence="2 5" id="KW-0560">Oxidoreductase</keyword>
<dbReference type="GO" id="GO:0030091">
    <property type="term" value="P:protein repair"/>
    <property type="evidence" value="ECO:0007669"/>
    <property type="project" value="InterPro"/>
</dbReference>
<evidence type="ECO:0000256" key="1">
    <source>
        <dbReference type="ARBA" id="ARBA00012499"/>
    </source>
</evidence>
<evidence type="ECO:0000313" key="5">
    <source>
        <dbReference type="EMBL" id="MBB5272147.1"/>
    </source>
</evidence>
<dbReference type="InterPro" id="IPR028427">
    <property type="entry name" value="Met_Sox_Rdtase_MsrB"/>
</dbReference>
<reference evidence="5 6" key="1">
    <citation type="submission" date="2020-08" db="EMBL/GenBank/DDBJ databases">
        <title>Genomic Encyclopedia of Type Strains, Phase IV (KMG-IV): sequencing the most valuable type-strain genomes for metagenomic binning, comparative biology and taxonomic classification.</title>
        <authorList>
            <person name="Goeker M."/>
        </authorList>
    </citation>
    <scope>NUCLEOTIDE SEQUENCE [LARGE SCALE GENOMIC DNA]</scope>
    <source>
        <strain evidence="5 6">DSM 29781</strain>
    </source>
</reference>
<gene>
    <name evidence="5" type="ORF">HNQ70_002161</name>
</gene>
<evidence type="ECO:0000259" key="4">
    <source>
        <dbReference type="PROSITE" id="PS51790"/>
    </source>
</evidence>
<dbReference type="NCBIfam" id="TIGR00357">
    <property type="entry name" value="peptide-methionine (R)-S-oxide reductase MsrB"/>
    <property type="match status" value="1"/>
</dbReference>
<dbReference type="RefSeq" id="WP_246434905.1">
    <property type="nucleotide sequence ID" value="NZ_BAABEW010000002.1"/>
</dbReference>
<evidence type="ECO:0000313" key="6">
    <source>
        <dbReference type="Proteomes" id="UP000532440"/>
    </source>
</evidence>